<dbReference type="AlphaFoldDB" id="A0A7S0YK41"/>
<sequence>MNYYSPPSTDFVPNPSLIGGDPSRLGTGARLLSTASGVRRQGDRQSHIPPGTKGMGGAEMMSMGPGQMTNVSMVPGSMPSQRTPALVDEGSGMHLNGNMQPLFMHSDGQFFGYGA</sequence>
<feature type="compositionally biased region" description="Polar residues" evidence="1">
    <location>
        <begin position="67"/>
        <end position="83"/>
    </location>
</feature>
<reference evidence="2" key="1">
    <citation type="submission" date="2021-01" db="EMBL/GenBank/DDBJ databases">
        <authorList>
            <person name="Corre E."/>
            <person name="Pelletier E."/>
            <person name="Niang G."/>
            <person name="Scheremetjew M."/>
            <person name="Finn R."/>
            <person name="Kale V."/>
            <person name="Holt S."/>
            <person name="Cochrane G."/>
            <person name="Meng A."/>
            <person name="Brown T."/>
            <person name="Cohen L."/>
        </authorList>
    </citation>
    <scope>NUCLEOTIDE SEQUENCE</scope>
    <source>
        <strain evidence="2">SAG 63-3</strain>
    </source>
</reference>
<protein>
    <submittedName>
        <fullName evidence="2">Uncharacterized protein</fullName>
    </submittedName>
</protein>
<evidence type="ECO:0000313" key="2">
    <source>
        <dbReference type="EMBL" id="CAD8780343.1"/>
    </source>
</evidence>
<accession>A0A7S0YK41</accession>
<feature type="region of interest" description="Disordered" evidence="1">
    <location>
        <begin position="36"/>
        <end position="93"/>
    </location>
</feature>
<name>A0A7S0YK41_9CHLO</name>
<proteinExistence type="predicted"/>
<dbReference type="EMBL" id="HBFM01022827">
    <property type="protein sequence ID" value="CAD8780343.1"/>
    <property type="molecule type" value="Transcribed_RNA"/>
</dbReference>
<organism evidence="2">
    <name type="scientific">Polytomella parva</name>
    <dbReference type="NCBI Taxonomy" id="51329"/>
    <lineage>
        <taxon>Eukaryota</taxon>
        <taxon>Viridiplantae</taxon>
        <taxon>Chlorophyta</taxon>
        <taxon>core chlorophytes</taxon>
        <taxon>Chlorophyceae</taxon>
        <taxon>CS clade</taxon>
        <taxon>Chlamydomonadales</taxon>
        <taxon>Chlamydomonadaceae</taxon>
        <taxon>Polytomella</taxon>
    </lineage>
</organism>
<gene>
    <name evidence="2" type="ORF">PPAR00522_LOCUS14821</name>
</gene>
<evidence type="ECO:0000256" key="1">
    <source>
        <dbReference type="SAM" id="MobiDB-lite"/>
    </source>
</evidence>
<feature type="region of interest" description="Disordered" evidence="1">
    <location>
        <begin position="1"/>
        <end position="22"/>
    </location>
</feature>